<sequence>MENIGVVDNYDTRIFINLKIKNFSIINHKKFISKDIAG</sequence>
<organism evidence="1">
    <name type="scientific">hydrocarbon metagenome</name>
    <dbReference type="NCBI Taxonomy" id="938273"/>
    <lineage>
        <taxon>unclassified sequences</taxon>
        <taxon>metagenomes</taxon>
        <taxon>ecological metagenomes</taxon>
    </lineage>
</organism>
<dbReference type="AlphaFoldDB" id="A0A0W8FLB2"/>
<protein>
    <submittedName>
        <fullName evidence="1">Uncharacterized protein</fullName>
    </submittedName>
</protein>
<comment type="caution">
    <text evidence="1">The sequence shown here is derived from an EMBL/GenBank/DDBJ whole genome shotgun (WGS) entry which is preliminary data.</text>
</comment>
<name>A0A0W8FLB2_9ZZZZ</name>
<accession>A0A0W8FLB2</accession>
<evidence type="ECO:0000313" key="1">
    <source>
        <dbReference type="EMBL" id="KUG21679.1"/>
    </source>
</evidence>
<dbReference type="EMBL" id="LNQE01001032">
    <property type="protein sequence ID" value="KUG21679.1"/>
    <property type="molecule type" value="Genomic_DNA"/>
</dbReference>
<gene>
    <name evidence="1" type="ORF">ASZ90_008549</name>
</gene>
<proteinExistence type="predicted"/>
<reference evidence="1" key="1">
    <citation type="journal article" date="2015" name="Proc. Natl. Acad. Sci. U.S.A.">
        <title>Networks of energetic and metabolic interactions define dynamics in microbial communities.</title>
        <authorList>
            <person name="Embree M."/>
            <person name="Liu J.K."/>
            <person name="Al-Bassam M.M."/>
            <person name="Zengler K."/>
        </authorList>
    </citation>
    <scope>NUCLEOTIDE SEQUENCE</scope>
</reference>